<feature type="transmembrane region" description="Helical" evidence="1">
    <location>
        <begin position="6"/>
        <end position="23"/>
    </location>
</feature>
<proteinExistence type="predicted"/>
<comment type="caution">
    <text evidence="3">The sequence shown here is derived from an EMBL/GenBank/DDBJ whole genome shotgun (WGS) entry which is preliminary data.</text>
</comment>
<feature type="transmembrane region" description="Helical" evidence="1">
    <location>
        <begin position="215"/>
        <end position="235"/>
    </location>
</feature>
<evidence type="ECO:0000259" key="2">
    <source>
        <dbReference type="Pfam" id="PF20151"/>
    </source>
</evidence>
<keyword evidence="1" id="KW-0472">Membrane</keyword>
<dbReference type="Proteomes" id="UP000807353">
    <property type="component" value="Unassembled WGS sequence"/>
</dbReference>
<feature type="transmembrane region" description="Helical" evidence="1">
    <location>
        <begin position="76"/>
        <end position="94"/>
    </location>
</feature>
<keyword evidence="1" id="KW-0812">Transmembrane</keyword>
<feature type="domain" description="DUF6533" evidence="2">
    <location>
        <begin position="10"/>
        <end position="50"/>
    </location>
</feature>
<evidence type="ECO:0000313" key="4">
    <source>
        <dbReference type="Proteomes" id="UP000807353"/>
    </source>
</evidence>
<evidence type="ECO:0000313" key="3">
    <source>
        <dbReference type="EMBL" id="KAF9459071.1"/>
    </source>
</evidence>
<organism evidence="3 4">
    <name type="scientific">Collybia nuda</name>
    <dbReference type="NCBI Taxonomy" id="64659"/>
    <lineage>
        <taxon>Eukaryota</taxon>
        <taxon>Fungi</taxon>
        <taxon>Dikarya</taxon>
        <taxon>Basidiomycota</taxon>
        <taxon>Agaricomycotina</taxon>
        <taxon>Agaricomycetes</taxon>
        <taxon>Agaricomycetidae</taxon>
        <taxon>Agaricales</taxon>
        <taxon>Tricholomatineae</taxon>
        <taxon>Clitocybaceae</taxon>
        <taxon>Collybia</taxon>
    </lineage>
</organism>
<accession>A0A9P5Y0I6</accession>
<dbReference type="AlphaFoldDB" id="A0A9P5Y0I6"/>
<keyword evidence="4" id="KW-1185">Reference proteome</keyword>
<reference evidence="3" key="1">
    <citation type="submission" date="2020-11" db="EMBL/GenBank/DDBJ databases">
        <authorList>
            <consortium name="DOE Joint Genome Institute"/>
            <person name="Ahrendt S."/>
            <person name="Riley R."/>
            <person name="Andreopoulos W."/>
            <person name="Labutti K."/>
            <person name="Pangilinan J."/>
            <person name="Ruiz-Duenas F.J."/>
            <person name="Barrasa J.M."/>
            <person name="Sanchez-Garcia M."/>
            <person name="Camarero S."/>
            <person name="Miyauchi S."/>
            <person name="Serrano A."/>
            <person name="Linde D."/>
            <person name="Babiker R."/>
            <person name="Drula E."/>
            <person name="Ayuso-Fernandez I."/>
            <person name="Pacheco R."/>
            <person name="Padilla G."/>
            <person name="Ferreira P."/>
            <person name="Barriuso J."/>
            <person name="Kellner H."/>
            <person name="Castanera R."/>
            <person name="Alfaro M."/>
            <person name="Ramirez L."/>
            <person name="Pisabarro A.G."/>
            <person name="Kuo A."/>
            <person name="Tritt A."/>
            <person name="Lipzen A."/>
            <person name="He G."/>
            <person name="Yan M."/>
            <person name="Ng V."/>
            <person name="Cullen D."/>
            <person name="Martin F."/>
            <person name="Rosso M.-N."/>
            <person name="Henrissat B."/>
            <person name="Hibbett D."/>
            <person name="Martinez A.T."/>
            <person name="Grigoriev I.V."/>
        </authorList>
    </citation>
    <scope>NUCLEOTIDE SEQUENCE</scope>
    <source>
        <strain evidence="3">CBS 247.69</strain>
    </source>
</reference>
<dbReference type="OrthoDB" id="3350812at2759"/>
<protein>
    <recommendedName>
        <fullName evidence="2">DUF6533 domain-containing protein</fullName>
    </recommendedName>
</protein>
<feature type="transmembrane region" description="Helical" evidence="1">
    <location>
        <begin position="106"/>
        <end position="129"/>
    </location>
</feature>
<sequence>MCLHLQIYTSISILVFDYFETLILEINYIWKSKGIAGKILFSLTRYLPFLYLLLSLFDSYLREAISFKTCSTLRDAVAGCVCAGVIVSEVILLLRTFALWGKNRTLLISLAILLGCICVISVLIISFYLGSREDQKYSFPNSNGCTYISDSKMSLVVIFLLLLNETGKWWHNHNQHCDLSNSPLVIFILTAWIGVQRYRHSITPLVSVLYRDGVLYYALIMGISCGYIFITTMGPENYHDLFFLLQCTMHNVLASRIVLHTRNVAAGRGGSSISINETLEFRVFGDGEASNHILENS</sequence>
<evidence type="ECO:0000256" key="1">
    <source>
        <dbReference type="SAM" id="Phobius"/>
    </source>
</evidence>
<gene>
    <name evidence="3" type="ORF">BDZ94DRAFT_1061481</name>
</gene>
<dbReference type="Pfam" id="PF20151">
    <property type="entry name" value="DUF6533"/>
    <property type="match status" value="1"/>
</dbReference>
<dbReference type="InterPro" id="IPR045340">
    <property type="entry name" value="DUF6533"/>
</dbReference>
<feature type="transmembrane region" description="Helical" evidence="1">
    <location>
        <begin position="35"/>
        <end position="56"/>
    </location>
</feature>
<dbReference type="EMBL" id="MU150324">
    <property type="protein sequence ID" value="KAF9459071.1"/>
    <property type="molecule type" value="Genomic_DNA"/>
</dbReference>
<name>A0A9P5Y0I6_9AGAR</name>
<keyword evidence="1" id="KW-1133">Transmembrane helix</keyword>